<comment type="caution">
    <text evidence="1">The sequence shown here is derived from an EMBL/GenBank/DDBJ whole genome shotgun (WGS) entry which is preliminary data.</text>
</comment>
<reference evidence="1 2" key="1">
    <citation type="submission" date="2023-11" db="EMBL/GenBank/DDBJ databases">
        <title>Draft genome of Azohydromonas lata strain H1 (DSM1123), a polyhydroxyalkanoate producer.</title>
        <authorList>
            <person name="Traversa D."/>
            <person name="D'Addabbo P."/>
            <person name="Pazzani C."/>
            <person name="Manzari C."/>
            <person name="Chiara M."/>
            <person name="Scrascia M."/>
        </authorList>
    </citation>
    <scope>NUCLEOTIDE SEQUENCE [LARGE SCALE GENOMIC DNA]</scope>
    <source>
        <strain evidence="1 2">H1</strain>
        <plasmid evidence="1">unnamed</plasmid>
    </source>
</reference>
<dbReference type="EMBL" id="JAXOJX010000001">
    <property type="protein sequence ID" value="MDZ5455082.1"/>
    <property type="molecule type" value="Genomic_DNA"/>
</dbReference>
<dbReference type="InterPro" id="IPR049245">
    <property type="entry name" value="DUF6880"/>
</dbReference>
<dbReference type="RefSeq" id="WP_322464176.1">
    <property type="nucleotide sequence ID" value="NZ_JAXOJX010000001.1"/>
</dbReference>
<name>A0ABU5I7L6_9BURK</name>
<evidence type="ECO:0000313" key="2">
    <source>
        <dbReference type="Proteomes" id="UP001293718"/>
    </source>
</evidence>
<gene>
    <name evidence="1" type="ORF">SM757_00705</name>
</gene>
<dbReference type="Proteomes" id="UP001293718">
    <property type="component" value="Unassembled WGS sequence"/>
</dbReference>
<organism evidence="1 2">
    <name type="scientific">Azohydromonas lata</name>
    <dbReference type="NCBI Taxonomy" id="45677"/>
    <lineage>
        <taxon>Bacteria</taxon>
        <taxon>Pseudomonadati</taxon>
        <taxon>Pseudomonadota</taxon>
        <taxon>Betaproteobacteria</taxon>
        <taxon>Burkholderiales</taxon>
        <taxon>Sphaerotilaceae</taxon>
        <taxon>Azohydromonas</taxon>
    </lineage>
</organism>
<evidence type="ECO:0000313" key="1">
    <source>
        <dbReference type="EMBL" id="MDZ5455082.1"/>
    </source>
</evidence>
<proteinExistence type="predicted"/>
<keyword evidence="1" id="KW-0614">Plasmid</keyword>
<dbReference type="Pfam" id="PF21810">
    <property type="entry name" value="DUF6880"/>
    <property type="match status" value="1"/>
</dbReference>
<keyword evidence="2" id="KW-1185">Reference proteome</keyword>
<accession>A0ABU5I7L6</accession>
<sequence>MTAKGPSAALGLAETFIEADADFFERVDDSYGDIGQAMEAACGLWLRAASRCETPAGGWLLRLIKLLSQDNYGGRHALLRDAGQLLDQSDVSALNEQQ</sequence>
<geneLocation type="plasmid" evidence="1">
    <name>unnamed</name>
</geneLocation>
<protein>
    <submittedName>
        <fullName evidence="1">Uncharacterized protein</fullName>
    </submittedName>
</protein>